<feature type="domain" description="Disease resistance N-terminal" evidence="9">
    <location>
        <begin position="11"/>
        <end position="97"/>
    </location>
</feature>
<dbReference type="InterPro" id="IPR058922">
    <property type="entry name" value="WHD_DRP"/>
</dbReference>
<dbReference type="FunFam" id="1.10.10.10:FF:000322">
    <property type="entry name" value="Probable disease resistance protein At1g63360"/>
    <property type="match status" value="1"/>
</dbReference>
<evidence type="ECO:0000259" key="11">
    <source>
        <dbReference type="Pfam" id="PF25019"/>
    </source>
</evidence>
<dbReference type="InterPro" id="IPR002182">
    <property type="entry name" value="NB-ARC"/>
</dbReference>
<keyword evidence="4" id="KW-0547">Nucleotide-binding</keyword>
<keyword evidence="5" id="KW-0611">Plant defense</keyword>
<dbReference type="InterPro" id="IPR032675">
    <property type="entry name" value="LRR_dom_sf"/>
</dbReference>
<evidence type="ECO:0000259" key="9">
    <source>
        <dbReference type="Pfam" id="PF18052"/>
    </source>
</evidence>
<evidence type="ECO:0000256" key="6">
    <source>
        <dbReference type="ARBA" id="ARBA00022840"/>
    </source>
</evidence>
<dbReference type="InterPro" id="IPR056789">
    <property type="entry name" value="LRR_R13L1-DRL21"/>
</dbReference>
<evidence type="ECO:0000256" key="3">
    <source>
        <dbReference type="ARBA" id="ARBA00022737"/>
    </source>
</evidence>
<dbReference type="SUPFAM" id="SSF52540">
    <property type="entry name" value="P-loop containing nucleoside triphosphate hydrolases"/>
    <property type="match status" value="1"/>
</dbReference>
<dbReference type="SUPFAM" id="SSF52058">
    <property type="entry name" value="L domain-like"/>
    <property type="match status" value="2"/>
</dbReference>
<dbReference type="PANTHER" id="PTHR36766:SF70">
    <property type="entry name" value="DISEASE RESISTANCE PROTEIN RGA4"/>
    <property type="match status" value="1"/>
</dbReference>
<dbReference type="Gene3D" id="1.20.5.4130">
    <property type="match status" value="1"/>
</dbReference>
<evidence type="ECO:0000256" key="2">
    <source>
        <dbReference type="ARBA" id="ARBA00022614"/>
    </source>
</evidence>
<accession>A0A161ZNV5</accession>
<dbReference type="Gene3D" id="1.10.8.430">
    <property type="entry name" value="Helical domain of apoptotic protease-activating factors"/>
    <property type="match status" value="1"/>
</dbReference>
<gene>
    <name evidence="12" type="ORF">DCAR_031533</name>
</gene>
<organism evidence="12">
    <name type="scientific">Daucus carota subsp. sativus</name>
    <name type="common">Carrot</name>
    <dbReference type="NCBI Taxonomy" id="79200"/>
    <lineage>
        <taxon>Eukaryota</taxon>
        <taxon>Viridiplantae</taxon>
        <taxon>Streptophyta</taxon>
        <taxon>Embryophyta</taxon>
        <taxon>Tracheophyta</taxon>
        <taxon>Spermatophyta</taxon>
        <taxon>Magnoliopsida</taxon>
        <taxon>eudicotyledons</taxon>
        <taxon>Gunneridae</taxon>
        <taxon>Pentapetalae</taxon>
        <taxon>asterids</taxon>
        <taxon>campanulids</taxon>
        <taxon>Apiales</taxon>
        <taxon>Apiaceae</taxon>
        <taxon>Apioideae</taxon>
        <taxon>Scandiceae</taxon>
        <taxon>Daucinae</taxon>
        <taxon>Daucus</taxon>
        <taxon>Daucus sect. Daucus</taxon>
    </lineage>
</organism>
<evidence type="ECO:0000256" key="4">
    <source>
        <dbReference type="ARBA" id="ARBA00022741"/>
    </source>
</evidence>
<feature type="domain" description="Disease resistance protein winged helix" evidence="10">
    <location>
        <begin position="423"/>
        <end position="496"/>
    </location>
</feature>
<keyword evidence="3" id="KW-0677">Repeat</keyword>
<feature type="coiled-coil region" evidence="7">
    <location>
        <begin position="242"/>
        <end position="269"/>
    </location>
</feature>
<feature type="domain" description="NB-ARC" evidence="8">
    <location>
        <begin position="177"/>
        <end position="342"/>
    </location>
</feature>
<proteinExistence type="inferred from homology"/>
<evidence type="ECO:0000259" key="8">
    <source>
        <dbReference type="Pfam" id="PF00931"/>
    </source>
</evidence>
<dbReference type="FunFam" id="3.40.50.300:FF:001091">
    <property type="entry name" value="Probable disease resistance protein At1g61300"/>
    <property type="match status" value="1"/>
</dbReference>
<keyword evidence="2" id="KW-0433">Leucine-rich repeat</keyword>
<dbReference type="Gramene" id="KZM88010">
    <property type="protein sequence ID" value="KZM88010"/>
    <property type="gene ID" value="DCAR_031533"/>
</dbReference>
<name>A0A161ZNV5_DAUCS</name>
<dbReference type="GO" id="GO:0043531">
    <property type="term" value="F:ADP binding"/>
    <property type="evidence" value="ECO:0007669"/>
    <property type="project" value="InterPro"/>
</dbReference>
<dbReference type="InterPro" id="IPR042197">
    <property type="entry name" value="Apaf_helical"/>
</dbReference>
<comment type="caution">
    <text evidence="12">The sequence shown here is derived from an EMBL/GenBank/DDBJ whole genome shotgun (WGS) entry which is preliminary data.</text>
</comment>
<dbReference type="Pfam" id="PF25019">
    <property type="entry name" value="LRR_R13L1-DRL21"/>
    <property type="match status" value="1"/>
</dbReference>
<keyword evidence="6" id="KW-0067">ATP-binding</keyword>
<evidence type="ECO:0000313" key="12">
    <source>
        <dbReference type="EMBL" id="KZM88010.1"/>
    </source>
</evidence>
<dbReference type="AlphaFoldDB" id="A0A161ZNV5"/>
<dbReference type="Gene3D" id="3.40.50.300">
    <property type="entry name" value="P-loop containing nucleotide triphosphate hydrolases"/>
    <property type="match status" value="1"/>
</dbReference>
<dbReference type="Pfam" id="PF23559">
    <property type="entry name" value="WHD_DRP"/>
    <property type="match status" value="1"/>
</dbReference>
<dbReference type="InterPro" id="IPR041118">
    <property type="entry name" value="Rx_N"/>
</dbReference>
<dbReference type="Gene3D" id="3.80.10.10">
    <property type="entry name" value="Ribonuclease Inhibitor"/>
    <property type="match status" value="3"/>
</dbReference>
<keyword evidence="7" id="KW-0175">Coiled coil</keyword>
<evidence type="ECO:0000259" key="10">
    <source>
        <dbReference type="Pfam" id="PF23559"/>
    </source>
</evidence>
<dbReference type="InterPro" id="IPR036388">
    <property type="entry name" value="WH-like_DNA-bd_sf"/>
</dbReference>
<evidence type="ECO:0000256" key="7">
    <source>
        <dbReference type="SAM" id="Coils"/>
    </source>
</evidence>
<dbReference type="GO" id="GO:0051607">
    <property type="term" value="P:defense response to virus"/>
    <property type="evidence" value="ECO:0007669"/>
    <property type="project" value="UniProtKB-ARBA"/>
</dbReference>
<dbReference type="GO" id="GO:0005524">
    <property type="term" value="F:ATP binding"/>
    <property type="evidence" value="ECO:0007669"/>
    <property type="project" value="UniProtKB-KW"/>
</dbReference>
<comment type="similarity">
    <text evidence="1">Belongs to the disease resistance NB-LRR family.</text>
</comment>
<protein>
    <submittedName>
        <fullName evidence="12">Uncharacterized protein</fullName>
    </submittedName>
</protein>
<dbReference type="Pfam" id="PF00931">
    <property type="entry name" value="NB-ARC"/>
    <property type="match status" value="1"/>
</dbReference>
<evidence type="ECO:0000256" key="1">
    <source>
        <dbReference type="ARBA" id="ARBA00008894"/>
    </source>
</evidence>
<reference evidence="12" key="1">
    <citation type="journal article" date="2016" name="Nat. Genet.">
        <title>A high-quality carrot genome assembly provides new insights into carotenoid accumulation and asterid genome evolution.</title>
        <authorList>
            <person name="Iorizzo M."/>
            <person name="Ellison S."/>
            <person name="Senalik D."/>
            <person name="Zeng P."/>
            <person name="Satapoomin P."/>
            <person name="Huang J."/>
            <person name="Bowman M."/>
            <person name="Iovene M."/>
            <person name="Sanseverino W."/>
            <person name="Cavagnaro P."/>
            <person name="Yildiz M."/>
            <person name="Macko-Podgorni A."/>
            <person name="Moranska E."/>
            <person name="Grzebelus E."/>
            <person name="Grzebelus D."/>
            <person name="Ashrafi H."/>
            <person name="Zheng Z."/>
            <person name="Cheng S."/>
            <person name="Spooner D."/>
            <person name="Van Deynze A."/>
            <person name="Simon P."/>
        </authorList>
    </citation>
    <scope>NUCLEOTIDE SEQUENCE [LARGE SCALE GENOMIC DNA]</scope>
    <source>
        <tissue evidence="12">Leaf</tissue>
    </source>
</reference>
<dbReference type="Pfam" id="PF18052">
    <property type="entry name" value="Rx_N"/>
    <property type="match status" value="1"/>
</dbReference>
<dbReference type="EMBL" id="LNRQ01000007">
    <property type="protein sequence ID" value="KZM88010.1"/>
    <property type="molecule type" value="Genomic_DNA"/>
</dbReference>
<feature type="domain" description="R13L1/DRL21-like LRR repeat region" evidence="11">
    <location>
        <begin position="670"/>
        <end position="796"/>
    </location>
</feature>
<dbReference type="PANTHER" id="PTHR36766">
    <property type="entry name" value="PLANT BROAD-SPECTRUM MILDEW RESISTANCE PROTEIN RPW8"/>
    <property type="match status" value="1"/>
</dbReference>
<dbReference type="OMA" id="SIDKCWG"/>
<dbReference type="PRINTS" id="PR00364">
    <property type="entry name" value="DISEASERSIST"/>
</dbReference>
<evidence type="ECO:0000256" key="5">
    <source>
        <dbReference type="ARBA" id="ARBA00022821"/>
    </source>
</evidence>
<dbReference type="Gene3D" id="1.10.10.10">
    <property type="entry name" value="Winged helix-like DNA-binding domain superfamily/Winged helix DNA-binding domain"/>
    <property type="match status" value="1"/>
</dbReference>
<sequence length="1162" mass="131968">MADAFAADLASRLVCKLVSLAADEVIQAWNLQDDLITLRERLESIDDLLSDAATKKLTMSAVKNWFNKLEAVAHVADALMDQLEYEVTRRKVENCHKVRDFFIPSKNVLLYRFKVAHKIRSIHASFDKLFKWARDLGLHPVAHLSASVLPGEVRNTPPFEDESQIVGRDKDLSYLVQTVCKDHDQDLQVVAIVGMGGQGKTTLARMVYNKDVVVDMFPKRMWVTVSTEFDFMKILNHMVVSLTSTSSALENAEGLINNLKKNLKEEKFLLVLDDVWNEKPEEWDNLRNSLLGVGGARGSKIIVTTRKQEVVDAMLCSVSYEVEKLSDEYSWELFKQRAFSHREALDSGTLASLGRRMVQRCGGLPLAIKTLGGLLHSKKSEEDWLLISNSEVWKSKGVMSSLRLSYDNLPYSSLKRCFTYFSIMPKDSIIYKNELVQIWMALGFLLPPTDSNALMEDIGNEYFNILLWNSLLQDVERDELGNITSCKMHDLVHDLALDLSKSQSLTVKAGHELNCTSKPIYMRLEKGVSDIEPTIAKRNFERVQTLYAGHRILNDMLPHLKCLNVLVLSTHEISNELPTSLRLMKYLKYLDISCFRCRLPTYITELYNLQTLRVWDLQELPRNFCNLINLRHLYIVNANARCMFIGIDKLTCLQTLPHFVVDKDQNCLVGQLGPLKNLRGKLELYGLADIKDMEEASKASLRTKYNIQRLMLDWSNNTDERDDLEYNNEEDVMEGLKPHENLKELVIDYFYGNKFASWITKMTNLVKITFRDCNRCEEFPSLGHLPKLREMEINGMEYVKVIGRDSYDGSGAASTELSDNGATKILKTIYPSLRKLILWNLPELEGWLEPGMNTMGEDQRTMLIFPELELLIIKFCSRFSTMPSACFPSLKQLIIQDSDSSNMILETVTKNVSSLTYIRLGNMSNGQGSSSSSNMDSIIDKLLKKNSMSLTTLNLDDCQGLTCLSPGAAIVELIVVNCSNLTSINVAQELSPPKCLTHLQIRSCPCLSSWIFARSLCSTLVRLQLGPFVEELDEFPWPVSSPVTSFPNLKSLLLWGWVKLKSMLPIGELDDSLSCSFPALTHLTIYNFEGVKGLPDSLAKLPSLKLLFIWNCKNLESLPTFDESDSLMSLKISGCPILEKRCMKETGPEWFKIRHIPHIKWD</sequence>
<dbReference type="OrthoDB" id="1896560at2759"/>
<dbReference type="InterPro" id="IPR027417">
    <property type="entry name" value="P-loop_NTPase"/>
</dbReference>